<dbReference type="PANTHER" id="PTHR44163:SF1">
    <property type="entry name" value="U3 SMALL NUCLEOLAR RNA-ASSOCIATED PROTEIN 4 HOMOLOG"/>
    <property type="match status" value="1"/>
</dbReference>
<dbReference type="PANTHER" id="PTHR44163">
    <property type="entry name" value="U3 SMALL NUCLEOLAR RNA-ASSOCIATED PROTEIN 4 HOMOLOG"/>
    <property type="match status" value="1"/>
</dbReference>
<dbReference type="AlphaFoldDB" id="A0AAD2CLV6"/>
<accession>A0AAD2CLV6</accession>
<dbReference type="GO" id="GO:0034455">
    <property type="term" value="C:t-UTP complex"/>
    <property type="evidence" value="ECO:0007669"/>
    <property type="project" value="TreeGrafter"/>
</dbReference>
<feature type="compositionally biased region" description="Low complexity" evidence="2">
    <location>
        <begin position="136"/>
        <end position="149"/>
    </location>
</feature>
<dbReference type="InterPro" id="IPR036322">
    <property type="entry name" value="WD40_repeat_dom_sf"/>
</dbReference>
<evidence type="ECO:0000313" key="3">
    <source>
        <dbReference type="EMBL" id="CAJ1935999.1"/>
    </source>
</evidence>
<feature type="compositionally biased region" description="Basic and acidic residues" evidence="2">
    <location>
        <begin position="65"/>
        <end position="77"/>
    </location>
</feature>
<feature type="compositionally biased region" description="Basic and acidic residues" evidence="2">
    <location>
        <begin position="29"/>
        <end position="39"/>
    </location>
</feature>
<organism evidence="3 4">
    <name type="scientific">Cylindrotheca closterium</name>
    <dbReference type="NCBI Taxonomy" id="2856"/>
    <lineage>
        <taxon>Eukaryota</taxon>
        <taxon>Sar</taxon>
        <taxon>Stramenopiles</taxon>
        <taxon>Ochrophyta</taxon>
        <taxon>Bacillariophyta</taxon>
        <taxon>Bacillariophyceae</taxon>
        <taxon>Bacillariophycidae</taxon>
        <taxon>Bacillariales</taxon>
        <taxon>Bacillariaceae</taxon>
        <taxon>Cylindrotheca</taxon>
    </lineage>
</organism>
<protein>
    <submittedName>
        <fullName evidence="3">Uncharacterized protein</fullName>
    </submittedName>
</protein>
<dbReference type="PROSITE" id="PS50082">
    <property type="entry name" value="WD_REPEATS_2"/>
    <property type="match status" value="1"/>
</dbReference>
<feature type="repeat" description="WD" evidence="1">
    <location>
        <begin position="317"/>
        <end position="340"/>
    </location>
</feature>
<dbReference type="GO" id="GO:0032040">
    <property type="term" value="C:small-subunit processome"/>
    <property type="evidence" value="ECO:0007669"/>
    <property type="project" value="TreeGrafter"/>
</dbReference>
<feature type="region of interest" description="Disordered" evidence="2">
    <location>
        <begin position="1"/>
        <end position="158"/>
    </location>
</feature>
<dbReference type="InterPro" id="IPR046351">
    <property type="entry name" value="UTP4"/>
</dbReference>
<dbReference type="Proteomes" id="UP001295423">
    <property type="component" value="Unassembled WGS sequence"/>
</dbReference>
<dbReference type="Pfam" id="PF00400">
    <property type="entry name" value="WD40"/>
    <property type="match status" value="1"/>
</dbReference>
<dbReference type="SUPFAM" id="SSF82171">
    <property type="entry name" value="DPP6 N-terminal domain-like"/>
    <property type="match status" value="1"/>
</dbReference>
<evidence type="ECO:0000313" key="4">
    <source>
        <dbReference type="Proteomes" id="UP001295423"/>
    </source>
</evidence>
<dbReference type="InterPro" id="IPR015943">
    <property type="entry name" value="WD40/YVTN_repeat-like_dom_sf"/>
</dbReference>
<dbReference type="InterPro" id="IPR001680">
    <property type="entry name" value="WD40_rpt"/>
</dbReference>
<feature type="compositionally biased region" description="Polar residues" evidence="2">
    <location>
        <begin position="1"/>
        <end position="13"/>
    </location>
</feature>
<proteinExistence type="predicted"/>
<dbReference type="Gene3D" id="2.130.10.10">
    <property type="entry name" value="YVTN repeat-like/Quinoprotein amine dehydrogenase"/>
    <property type="match status" value="2"/>
</dbReference>
<name>A0AAD2CLV6_9STRA</name>
<dbReference type="SUPFAM" id="SSF50978">
    <property type="entry name" value="WD40 repeat-like"/>
    <property type="match status" value="1"/>
</dbReference>
<sequence>MAGTPRTQKSPGGSATKAKMKTRSSPRKPSKEATSKINEDEINEDEINVSSTTATASSPPRKRRNSESKYETPDDSKIKKRSVKSTTAKTKQSKVLLDKTTKDNAAEVTTSTGKKRGRSKSPTASKGKKDNANADTTMTSKKTSSSHSNNIKKSKAVSTTMDVKVHRLRHLEYIPSHILAMTGSSSGGGYVAIAREDGSYQLSIVSSVQEDDSLMEDKKNKSLCLNPHIYPVTRVAGSSLAVAHSLCWVQPRSSSNDKNEDVLNLKKKPKNDLPTCVAASPDGTLWIVNFQQSQLQSRFSSGGGGIFDLCTCHDLPLVATACEDGSVRIWQIRSNKILDTPIATLTTAGSAVLSLAWRLVKLQNGLYETVLFAGVADGTIRKYKVNLSWKGGKDDEDELVLLKHQSHSLRMTLESKGRRQSTKVWTMKALQDGTLITGNSLGQVQFWNSDNGTLIQSILQSDLKADILQLAVNKEETKVFCTGVDSRVVCCERASYKKGGSSHMPSSMDVSPWVLTGAQRPHTHDIKAMVLLTSDDGRLETMITGGVDTKLCSYVASDFSKRRPQVWYPWPSHSPISTAPSQRIFSMQRQDHVEIYRLEQEPLQNGKSPNPYKKMRKSASDLVGSVQIESNTNLITSKLSPNGKWLVLCDASSTFIFKLNLEAYGKDDEFMFQPEQMELPDALKQNAATAFHFSGNVLFLATASTNTLFAIDLTTMEYTNIATLPIGDGSLPIHSIQTTEDFVVTLSHARGSGVQIFRRDPSSPLSFGSHWTIPSLQEARVAATCLIEGGQLAVATFASRLFIFDLPAKRLSKWSKQIGYPIKSWPAELSARRDFPVRLISNPSKPSQLILASFGAFCVINLSKALPEHCQMVPESHVRRRKNLMYRNGAGHRANKLQKLSKEDPNANNCIVCLHYNSMLYMDFLESCCARRGTTSMSHYGSNEKKRKGLESHNMKDHIVYALKKKKKKNMWLTIEPCCSNYHLTRSITLGL</sequence>
<reference evidence="3" key="1">
    <citation type="submission" date="2023-08" db="EMBL/GenBank/DDBJ databases">
        <authorList>
            <person name="Audoor S."/>
            <person name="Bilcke G."/>
        </authorList>
    </citation>
    <scope>NUCLEOTIDE SEQUENCE</scope>
</reference>
<evidence type="ECO:0000256" key="2">
    <source>
        <dbReference type="SAM" id="MobiDB-lite"/>
    </source>
</evidence>
<evidence type="ECO:0000256" key="1">
    <source>
        <dbReference type="PROSITE-ProRule" id="PRU00221"/>
    </source>
</evidence>
<dbReference type="GO" id="GO:0003723">
    <property type="term" value="F:RNA binding"/>
    <property type="evidence" value="ECO:0007669"/>
    <property type="project" value="TreeGrafter"/>
</dbReference>
<feature type="compositionally biased region" description="Low complexity" evidence="2">
    <location>
        <begin position="48"/>
        <end position="58"/>
    </location>
</feature>
<feature type="compositionally biased region" description="Basic residues" evidence="2">
    <location>
        <begin position="18"/>
        <end position="28"/>
    </location>
</feature>
<comment type="caution">
    <text evidence="3">The sequence shown here is derived from an EMBL/GenBank/DDBJ whole genome shotgun (WGS) entry which is preliminary data.</text>
</comment>
<keyword evidence="1" id="KW-0853">WD repeat</keyword>
<keyword evidence="4" id="KW-1185">Reference proteome</keyword>
<dbReference type="GO" id="GO:0030686">
    <property type="term" value="C:90S preribosome"/>
    <property type="evidence" value="ECO:0007669"/>
    <property type="project" value="InterPro"/>
</dbReference>
<feature type="compositionally biased region" description="Basic and acidic residues" evidence="2">
    <location>
        <begin position="96"/>
        <end position="105"/>
    </location>
</feature>
<gene>
    <name evidence="3" type="ORF">CYCCA115_LOCUS4996</name>
</gene>
<dbReference type="EMBL" id="CAKOGP040000535">
    <property type="protein sequence ID" value="CAJ1935999.1"/>
    <property type="molecule type" value="Genomic_DNA"/>
</dbReference>
<dbReference type="GO" id="GO:0000462">
    <property type="term" value="P:maturation of SSU-rRNA from tricistronic rRNA transcript (SSU-rRNA, 5.8S rRNA, LSU-rRNA)"/>
    <property type="evidence" value="ECO:0007669"/>
    <property type="project" value="InterPro"/>
</dbReference>
<dbReference type="SMART" id="SM00320">
    <property type="entry name" value="WD40"/>
    <property type="match status" value="4"/>
</dbReference>